<dbReference type="InterPro" id="IPR004015">
    <property type="entry name" value="SKI-int_prot_SKIP_SNW-dom"/>
</dbReference>
<feature type="compositionally biased region" description="Basic and acidic residues" evidence="8">
    <location>
        <begin position="702"/>
        <end position="728"/>
    </location>
</feature>
<evidence type="ECO:0000313" key="11">
    <source>
        <dbReference type="EMBL" id="KAI3953099.1"/>
    </source>
</evidence>
<evidence type="ECO:0000256" key="3">
    <source>
        <dbReference type="ARBA" id="ARBA00022536"/>
    </source>
</evidence>
<protein>
    <recommendedName>
        <fullName evidence="10">EGF-like domain-containing protein</fullName>
    </recommendedName>
</protein>
<dbReference type="Pfam" id="PF02731">
    <property type="entry name" value="SKIP_SNW"/>
    <property type="match status" value="1"/>
</dbReference>
<feature type="region of interest" description="Disordered" evidence="8">
    <location>
        <begin position="507"/>
        <end position="526"/>
    </location>
</feature>
<dbReference type="GO" id="GO:0005509">
    <property type="term" value="F:calcium ion binding"/>
    <property type="evidence" value="ECO:0007669"/>
    <property type="project" value="InterPro"/>
</dbReference>
<dbReference type="Gene3D" id="2.10.25.10">
    <property type="entry name" value="Laminin"/>
    <property type="match status" value="2"/>
</dbReference>
<dbReference type="InterPro" id="IPR000152">
    <property type="entry name" value="EGF-type_Asp/Asn_hydroxyl_site"/>
</dbReference>
<organism evidence="11 12">
    <name type="scientific">Papaver atlanticum</name>
    <dbReference type="NCBI Taxonomy" id="357466"/>
    <lineage>
        <taxon>Eukaryota</taxon>
        <taxon>Viridiplantae</taxon>
        <taxon>Streptophyta</taxon>
        <taxon>Embryophyta</taxon>
        <taxon>Tracheophyta</taxon>
        <taxon>Spermatophyta</taxon>
        <taxon>Magnoliopsida</taxon>
        <taxon>Ranunculales</taxon>
        <taxon>Papaveraceae</taxon>
        <taxon>Papaveroideae</taxon>
        <taxon>Papaver</taxon>
    </lineage>
</organism>
<dbReference type="SMART" id="SM00179">
    <property type="entry name" value="EGF_CA"/>
    <property type="match status" value="1"/>
</dbReference>
<proteinExistence type="inferred from homology"/>
<reference evidence="11" key="1">
    <citation type="submission" date="2022-04" db="EMBL/GenBank/DDBJ databases">
        <title>A functionally conserved STORR gene fusion in Papaver species that diverged 16.8 million years ago.</title>
        <authorList>
            <person name="Catania T."/>
        </authorList>
    </citation>
    <scope>NUCLEOTIDE SEQUENCE</scope>
    <source>
        <strain evidence="11">S-188037</strain>
    </source>
</reference>
<evidence type="ECO:0000256" key="2">
    <source>
        <dbReference type="ARBA" id="ARBA00010197"/>
    </source>
</evidence>
<keyword evidence="9" id="KW-1133">Transmembrane helix</keyword>
<evidence type="ECO:0000256" key="5">
    <source>
        <dbReference type="ARBA" id="ARBA00022737"/>
    </source>
</evidence>
<sequence>MPSLLYVIRRLQVTLFGLLIVFYALEAEVAAIRRVQAALEATIPVSNNGTSISSSDEITIEGCKDRCGSVIIPYPFGMDTSNCYRDARFKITCNYFNNPPVAKLDSLSSIDRHEVLEITVDHYVRINMLAPVTCGTNTSSMVYDLPFPVSSTRNKLTVLGCSLYGTIASKIYPTDRLGEQMSSKLTRKGCESHCVNGHTNIPPSHCSGYGCCKTKIPEGLTSYTIETNSVRVDANEFTYPCASAFLVDHEYYKVEDLLLSRNDSFVPVILDWAIADSATCIEAKRNLSSYACGRNTYCLASQNVPGYHCKCSKGFEGNPYLARGCQDVDECKEPHKCGKGVMCINTQGSYNCSCPPDKKLEINGEKNSCTPDEQRLPADQENKRRLHIIVIATSGIGISVIIILLLGIGYCFSMSDKKELLPPARSTTSTPEDFGDGGAFPEIHVAQYPLGMGRKGGQENLGSKLIPVTVDAHGNVAFDAIVRQHENASTIVYSSHRNLVPKVLKAGGGEPDQSDEELQKEIEETTQSTKAALEKIVNVRLSAAQPKKRLVSPPEVDPLEPPKLNHKKVRKAPGSPPPPRPINLKDYPDCKIPPCIWNSENPKGYTIPRDSRLATDSRGLQEIKIRDNFAKLAESLYVAEEKARASVAMRRKVEKEMLLREKERKEQKARSERAAGGAPPPPSPSSVCMTTSDGIVSDGGDQDMRGDYEKVKEKDSELPRESKEEREY</sequence>
<dbReference type="FunFam" id="2.10.25.10:FF:000038">
    <property type="entry name" value="Fibrillin 2"/>
    <property type="match status" value="1"/>
</dbReference>
<evidence type="ECO:0000256" key="7">
    <source>
        <dbReference type="PROSITE-ProRule" id="PRU00076"/>
    </source>
</evidence>
<dbReference type="InterPro" id="IPR001881">
    <property type="entry name" value="EGF-like_Ca-bd_dom"/>
</dbReference>
<evidence type="ECO:0000259" key="10">
    <source>
        <dbReference type="PROSITE" id="PS50026"/>
    </source>
</evidence>
<comment type="similarity">
    <text evidence="2">Belongs to the SNW family.</text>
</comment>
<dbReference type="InterPro" id="IPR018097">
    <property type="entry name" value="EGF_Ca-bd_CS"/>
</dbReference>
<evidence type="ECO:0000256" key="9">
    <source>
        <dbReference type="SAM" id="Phobius"/>
    </source>
</evidence>
<dbReference type="AlphaFoldDB" id="A0AAD4TE02"/>
<evidence type="ECO:0000256" key="8">
    <source>
        <dbReference type="SAM" id="MobiDB-lite"/>
    </source>
</evidence>
<dbReference type="GO" id="GO:0016020">
    <property type="term" value="C:membrane"/>
    <property type="evidence" value="ECO:0007669"/>
    <property type="project" value="UniProtKB-SubCell"/>
</dbReference>
<dbReference type="FunFam" id="2.10.25.10:FF:000628">
    <property type="entry name" value="Wall-associated receptor kinase 2"/>
    <property type="match status" value="1"/>
</dbReference>
<dbReference type="PANTHER" id="PTHR12096">
    <property type="entry name" value="NUCLEAR PROTEIN SKIP-RELATED"/>
    <property type="match status" value="1"/>
</dbReference>
<evidence type="ECO:0000256" key="4">
    <source>
        <dbReference type="ARBA" id="ARBA00022729"/>
    </source>
</evidence>
<dbReference type="InterPro" id="IPR025287">
    <property type="entry name" value="WAK_GUB"/>
</dbReference>
<dbReference type="PROSITE" id="PS01187">
    <property type="entry name" value="EGF_CA"/>
    <property type="match status" value="1"/>
</dbReference>
<keyword evidence="6" id="KW-1015">Disulfide bond</keyword>
<evidence type="ECO:0000313" key="12">
    <source>
        <dbReference type="Proteomes" id="UP001202328"/>
    </source>
</evidence>
<feature type="region of interest" description="Disordered" evidence="8">
    <location>
        <begin position="657"/>
        <end position="728"/>
    </location>
</feature>
<dbReference type="CDD" id="cd00054">
    <property type="entry name" value="EGF_CA"/>
    <property type="match status" value="1"/>
</dbReference>
<evidence type="ECO:0000256" key="6">
    <source>
        <dbReference type="ARBA" id="ARBA00023157"/>
    </source>
</evidence>
<feature type="transmembrane region" description="Helical" evidence="9">
    <location>
        <begin position="386"/>
        <end position="412"/>
    </location>
</feature>
<feature type="region of interest" description="Disordered" evidence="8">
    <location>
        <begin position="546"/>
        <end position="586"/>
    </location>
</feature>
<keyword evidence="3 7" id="KW-0245">EGF-like domain</keyword>
<dbReference type="Pfam" id="PF13947">
    <property type="entry name" value="GUB_WAK_bind"/>
    <property type="match status" value="1"/>
</dbReference>
<dbReference type="GO" id="GO:0005681">
    <property type="term" value="C:spliceosomal complex"/>
    <property type="evidence" value="ECO:0007669"/>
    <property type="project" value="InterPro"/>
</dbReference>
<comment type="subcellular location">
    <subcellularLocation>
        <location evidence="1">Membrane</location>
        <topology evidence="1">Single-pass membrane protein</topology>
    </subcellularLocation>
</comment>
<accession>A0AAD4TE02</accession>
<feature type="compositionally biased region" description="Basic and acidic residues" evidence="8">
    <location>
        <begin position="657"/>
        <end position="673"/>
    </location>
</feature>
<dbReference type="InterPro" id="IPR049883">
    <property type="entry name" value="NOTCH1_EGF-like"/>
</dbReference>
<comment type="caution">
    <text evidence="11">The sequence shown here is derived from an EMBL/GenBank/DDBJ whole genome shotgun (WGS) entry which is preliminary data.</text>
</comment>
<dbReference type="Pfam" id="PF07645">
    <property type="entry name" value="EGF_CA"/>
    <property type="match status" value="1"/>
</dbReference>
<keyword evidence="4" id="KW-0732">Signal</keyword>
<gene>
    <name evidence="11" type="ORF">MKW98_020294</name>
</gene>
<dbReference type="Proteomes" id="UP001202328">
    <property type="component" value="Unassembled WGS sequence"/>
</dbReference>
<evidence type="ECO:0000256" key="1">
    <source>
        <dbReference type="ARBA" id="ARBA00004167"/>
    </source>
</evidence>
<dbReference type="InterPro" id="IPR000742">
    <property type="entry name" value="EGF"/>
</dbReference>
<keyword evidence="5" id="KW-0677">Repeat</keyword>
<dbReference type="InterPro" id="IPR017862">
    <property type="entry name" value="SKI-int_prot_SKIP"/>
</dbReference>
<feature type="domain" description="EGF-like" evidence="10">
    <location>
        <begin position="327"/>
        <end position="361"/>
    </location>
</feature>
<comment type="caution">
    <text evidence="7">Lacks conserved residue(s) required for the propagation of feature annotation.</text>
</comment>
<keyword evidence="12" id="KW-1185">Reference proteome</keyword>
<dbReference type="EMBL" id="JAJJMB010002072">
    <property type="protein sequence ID" value="KAI3953099.1"/>
    <property type="molecule type" value="Genomic_DNA"/>
</dbReference>
<dbReference type="SUPFAM" id="SSF57196">
    <property type="entry name" value="EGF/Laminin"/>
    <property type="match status" value="1"/>
</dbReference>
<dbReference type="GO" id="GO:0030247">
    <property type="term" value="F:polysaccharide binding"/>
    <property type="evidence" value="ECO:0007669"/>
    <property type="project" value="InterPro"/>
</dbReference>
<dbReference type="GO" id="GO:0000398">
    <property type="term" value="P:mRNA splicing, via spliceosome"/>
    <property type="evidence" value="ECO:0007669"/>
    <property type="project" value="InterPro"/>
</dbReference>
<dbReference type="PROSITE" id="PS50026">
    <property type="entry name" value="EGF_3"/>
    <property type="match status" value="1"/>
</dbReference>
<name>A0AAD4TE02_9MAGN</name>
<dbReference type="SMART" id="SM00181">
    <property type="entry name" value="EGF"/>
    <property type="match status" value="2"/>
</dbReference>
<keyword evidence="9" id="KW-0472">Membrane</keyword>
<dbReference type="PROSITE" id="PS00010">
    <property type="entry name" value="ASX_HYDROXYL"/>
    <property type="match status" value="1"/>
</dbReference>
<keyword evidence="9" id="KW-0812">Transmembrane</keyword>